<comment type="subcellular location">
    <subcellularLocation>
        <location evidence="1">Nucleus</location>
    </subcellularLocation>
</comment>
<dbReference type="AlphaFoldDB" id="A0A8C7VMX0"/>
<dbReference type="PANTHER" id="PTHR24396">
    <property type="entry name" value="ZINC FINGER PROTEIN"/>
    <property type="match status" value="1"/>
</dbReference>
<dbReference type="SMART" id="SM00355">
    <property type="entry name" value="ZnF_C2H2"/>
    <property type="match status" value="6"/>
</dbReference>
<feature type="region of interest" description="Disordered" evidence="7">
    <location>
        <begin position="85"/>
        <end position="108"/>
    </location>
</feature>
<dbReference type="GO" id="GO:0008270">
    <property type="term" value="F:zinc ion binding"/>
    <property type="evidence" value="ECO:0007669"/>
    <property type="project" value="UniProtKB-KW"/>
</dbReference>
<evidence type="ECO:0000256" key="3">
    <source>
        <dbReference type="ARBA" id="ARBA00022771"/>
    </source>
</evidence>
<feature type="region of interest" description="Disordered" evidence="7">
    <location>
        <begin position="439"/>
        <end position="461"/>
    </location>
</feature>
<feature type="region of interest" description="Disordered" evidence="7">
    <location>
        <begin position="523"/>
        <end position="583"/>
    </location>
</feature>
<feature type="region of interest" description="Disordered" evidence="7">
    <location>
        <begin position="255"/>
        <end position="311"/>
    </location>
</feature>
<reference evidence="9" key="3">
    <citation type="submission" date="2025-09" db="UniProtKB">
        <authorList>
            <consortium name="Ensembl"/>
        </authorList>
    </citation>
    <scope>IDENTIFICATION</scope>
</reference>
<feature type="region of interest" description="Disordered" evidence="7">
    <location>
        <begin position="375"/>
        <end position="424"/>
    </location>
</feature>
<evidence type="ECO:0000256" key="4">
    <source>
        <dbReference type="ARBA" id="ARBA00022833"/>
    </source>
</evidence>
<feature type="compositionally biased region" description="Polar residues" evidence="7">
    <location>
        <begin position="764"/>
        <end position="773"/>
    </location>
</feature>
<keyword evidence="5" id="KW-0539">Nucleus</keyword>
<dbReference type="GeneTree" id="ENSGT00940000159979"/>
<dbReference type="PROSITE" id="PS50157">
    <property type="entry name" value="ZINC_FINGER_C2H2_2"/>
    <property type="match status" value="4"/>
</dbReference>
<feature type="domain" description="C2H2-type" evidence="8">
    <location>
        <begin position="472"/>
        <end position="494"/>
    </location>
</feature>
<evidence type="ECO:0000256" key="7">
    <source>
        <dbReference type="SAM" id="MobiDB-lite"/>
    </source>
</evidence>
<dbReference type="Pfam" id="PF23015">
    <property type="entry name" value="zf-WIZ"/>
    <property type="match status" value="1"/>
</dbReference>
<name>A0A8C7VMX0_ONCMY</name>
<keyword evidence="4" id="KW-0862">Zinc</keyword>
<feature type="region of interest" description="Disordered" evidence="7">
    <location>
        <begin position="663"/>
        <end position="784"/>
    </location>
</feature>
<organism evidence="9 10">
    <name type="scientific">Oncorhynchus mykiss</name>
    <name type="common">Rainbow trout</name>
    <name type="synonym">Salmo gairdneri</name>
    <dbReference type="NCBI Taxonomy" id="8022"/>
    <lineage>
        <taxon>Eukaryota</taxon>
        <taxon>Metazoa</taxon>
        <taxon>Chordata</taxon>
        <taxon>Craniata</taxon>
        <taxon>Vertebrata</taxon>
        <taxon>Euteleostomi</taxon>
        <taxon>Actinopterygii</taxon>
        <taxon>Neopterygii</taxon>
        <taxon>Teleostei</taxon>
        <taxon>Protacanthopterygii</taxon>
        <taxon>Salmoniformes</taxon>
        <taxon>Salmonidae</taxon>
        <taxon>Salmoninae</taxon>
        <taxon>Oncorhynchus</taxon>
    </lineage>
</organism>
<dbReference type="Ensembl" id="ENSOMYT00000040954.2">
    <property type="protein sequence ID" value="ENSOMYP00000037503.2"/>
    <property type="gene ID" value="ENSOMYG00000017442.2"/>
</dbReference>
<proteinExistence type="predicted"/>
<feature type="compositionally biased region" description="Basic and acidic residues" evidence="7">
    <location>
        <begin position="734"/>
        <end position="757"/>
    </location>
</feature>
<feature type="domain" description="C2H2-type" evidence="8">
    <location>
        <begin position="316"/>
        <end position="338"/>
    </location>
</feature>
<dbReference type="GO" id="GO:0000981">
    <property type="term" value="F:DNA-binding transcription factor activity, RNA polymerase II-specific"/>
    <property type="evidence" value="ECO:0007669"/>
    <property type="project" value="TreeGrafter"/>
</dbReference>
<dbReference type="GO" id="GO:0000978">
    <property type="term" value="F:RNA polymerase II cis-regulatory region sequence-specific DNA binding"/>
    <property type="evidence" value="ECO:0007669"/>
    <property type="project" value="TreeGrafter"/>
</dbReference>
<dbReference type="SUPFAM" id="SSF57667">
    <property type="entry name" value="beta-beta-alpha zinc fingers"/>
    <property type="match status" value="2"/>
</dbReference>
<feature type="domain" description="C2H2-type" evidence="8">
    <location>
        <begin position="588"/>
        <end position="610"/>
    </location>
</feature>
<accession>A0A8C7VMX0</accession>
<dbReference type="GO" id="GO:0005634">
    <property type="term" value="C:nucleus"/>
    <property type="evidence" value="ECO:0007669"/>
    <property type="project" value="UniProtKB-SubCell"/>
</dbReference>
<evidence type="ECO:0000256" key="5">
    <source>
        <dbReference type="ARBA" id="ARBA00023242"/>
    </source>
</evidence>
<evidence type="ECO:0000256" key="6">
    <source>
        <dbReference type="PROSITE-ProRule" id="PRU00042"/>
    </source>
</evidence>
<protein>
    <submittedName>
        <fullName evidence="9">WIZ zinc finger a</fullName>
    </submittedName>
</protein>
<dbReference type="InterPro" id="IPR036236">
    <property type="entry name" value="Znf_C2H2_sf"/>
</dbReference>
<keyword evidence="3 6" id="KW-0863">Zinc-finger</keyword>
<feature type="region of interest" description="Disordered" evidence="7">
    <location>
        <begin position="145"/>
        <end position="174"/>
    </location>
</feature>
<feature type="compositionally biased region" description="Polar residues" evidence="7">
    <location>
        <begin position="255"/>
        <end position="292"/>
    </location>
</feature>
<feature type="compositionally biased region" description="Low complexity" evidence="7">
    <location>
        <begin position="158"/>
        <end position="172"/>
    </location>
</feature>
<keyword evidence="10" id="KW-1185">Reference proteome</keyword>
<keyword evidence="2" id="KW-0479">Metal-binding</keyword>
<evidence type="ECO:0000256" key="1">
    <source>
        <dbReference type="ARBA" id="ARBA00004123"/>
    </source>
</evidence>
<dbReference type="InterPro" id="IPR055125">
    <property type="entry name" value="Wiz_C_Znf"/>
</dbReference>
<dbReference type="Proteomes" id="UP000694395">
    <property type="component" value="Chromosome 13"/>
</dbReference>
<feature type="compositionally biased region" description="Polar residues" evidence="7">
    <location>
        <begin position="702"/>
        <end position="714"/>
    </location>
</feature>
<feature type="compositionally biased region" description="Low complexity" evidence="7">
    <location>
        <begin position="382"/>
        <end position="397"/>
    </location>
</feature>
<gene>
    <name evidence="9" type="primary">LOC110485698</name>
</gene>
<evidence type="ECO:0000313" key="9">
    <source>
        <dbReference type="Ensembl" id="ENSOMYP00000037503.2"/>
    </source>
</evidence>
<evidence type="ECO:0000313" key="10">
    <source>
        <dbReference type="Proteomes" id="UP000694395"/>
    </source>
</evidence>
<feature type="compositionally biased region" description="Polar residues" evidence="7">
    <location>
        <begin position="667"/>
        <end position="677"/>
    </location>
</feature>
<dbReference type="InterPro" id="IPR051643">
    <property type="entry name" value="Transcr_Reg_ZincFinger"/>
</dbReference>
<sequence length="862" mass="92939">MSLDLHSHSYYFLCTTSSLPPLFPASSLSCPSAPVPVMCEVCGTYFETRRGLSSHARLHLRQLGVAVSDNSGAPIDLLYQLIQDRDGSMHPPKPVYSSPKKNKGSGTLISQKESPLVGRVKVVTTPQNNISKVARKGTVLAKPRQSSMSSFLTAGKTPSPSGGASLASAKPAWAPQETDAPLTLAMDTNDEVHVCQLCGAWYESRKGLASHCRAHLRQFGITENTETKGGPIEFLYQIMEAEDLQPIASEGLNVYNPSMSSNSNKRPSGSGSSTSPARHKGSPSSSLHQPPSNKRPKPSASEGTAPQDHRLSTGEFTCVLCGEEFENRKGLASHSRSHLRQLGVTDLLGKASAIDTVQQLVSSGVLAAAALVRPSNTTTKTPSQSPAPARSPARSPANSHLSPLASSHNPRSKAKKGSTLVYPKPEPLEMELDVGFSSPLGGYSSSNGSQGSQKLAKNGQSFNSGSDQELMITCEFCGQFFDSRKALSCHARSHLRQLGVMWSVNESPIDLLRDILLKEGSANATQVKREPSSSHSSAGPAWANHRRFSEPSWAPQGSKRTFTPPLDYSLNDKPSPDKNGSSQSAGDACCELCGFDFENRTALASHARAHLRQLGVKEWRAEGVKASPIELLSAWIQRQPRKAAEIHRQYRDGDLNIRFKRNAPSHFPSTDSSSFPSGAQRAVGLGRRAGREVARVAGGSSRAAQGQRSQGETGHSSYHHHTVTHTQSQGARGDFNHIRSPRGFERRVPKHTAHTEGAEGDGGSQQPPRSGNIPSLVPRPPSTPLVKQVGKEYTLKCRFCEAVFHGSQSVQEDWIRHLQKHILDLRFNKACPPPDPERPLVPGMEPSATTTTTPVLLVPLVV</sequence>
<dbReference type="InterPro" id="IPR013087">
    <property type="entry name" value="Znf_C2H2_type"/>
</dbReference>
<feature type="domain" description="C2H2-type" evidence="8">
    <location>
        <begin position="37"/>
        <end position="59"/>
    </location>
</feature>
<feature type="compositionally biased region" description="Low complexity" evidence="7">
    <location>
        <begin position="441"/>
        <end position="453"/>
    </location>
</feature>
<dbReference type="PROSITE" id="PS00028">
    <property type="entry name" value="ZINC_FINGER_C2H2_1"/>
    <property type="match status" value="5"/>
</dbReference>
<reference evidence="9" key="2">
    <citation type="submission" date="2025-08" db="UniProtKB">
        <authorList>
            <consortium name="Ensembl"/>
        </authorList>
    </citation>
    <scope>IDENTIFICATION</scope>
</reference>
<evidence type="ECO:0000256" key="2">
    <source>
        <dbReference type="ARBA" id="ARBA00022723"/>
    </source>
</evidence>
<reference evidence="9" key="1">
    <citation type="submission" date="2020-07" db="EMBL/GenBank/DDBJ databases">
        <title>A long reads based de novo assembly of the rainbow trout Arlee double haploid line genome.</title>
        <authorList>
            <person name="Gao G."/>
            <person name="Palti Y."/>
        </authorList>
    </citation>
    <scope>NUCLEOTIDE SEQUENCE [LARGE SCALE GENOMIC DNA]</scope>
</reference>
<evidence type="ECO:0000259" key="8">
    <source>
        <dbReference type="PROSITE" id="PS50157"/>
    </source>
</evidence>
<dbReference type="PANTHER" id="PTHR24396:SF29">
    <property type="entry name" value="PROTEIN WIZ ISOFORM X1"/>
    <property type="match status" value="1"/>
</dbReference>
<feature type="compositionally biased region" description="Polar residues" evidence="7">
    <location>
        <begin position="398"/>
        <end position="409"/>
    </location>
</feature>